<keyword evidence="2" id="KW-1185">Reference proteome</keyword>
<dbReference type="Proteomes" id="UP000505377">
    <property type="component" value="Chromosome"/>
</dbReference>
<name>A0A6M6JKQ8_9PSEU</name>
<dbReference type="EMBL" id="CP053564">
    <property type="protein sequence ID" value="QJY47946.1"/>
    <property type="molecule type" value="Genomic_DNA"/>
</dbReference>
<proteinExistence type="predicted"/>
<sequence length="250" mass="25604">MGDVLDVDDAAGTVRTAGDLTGRGVGFECGPQTPPGTFIYDSDGSVTVRFKVAGQSPAGFAGLAQADAGAMISFDRASSVFVVFSEVTQTGMADTRSVAADIVRRYWAGSWDDRLAAVTDVVSAASATVLAASKGGASAELRAAASVGAGPLALADLAGGVTVATSKSVGLQWTGSAVTPFHRVVRLSRNWMNRIEVRYGAKQPGRGASPVPVPAIVVEEAHDDPGSVLEQVQADAQLPFNDEPTPRKGA</sequence>
<evidence type="ECO:0000313" key="1">
    <source>
        <dbReference type="EMBL" id="QJY47946.1"/>
    </source>
</evidence>
<evidence type="ECO:0000313" key="2">
    <source>
        <dbReference type="Proteomes" id="UP000505377"/>
    </source>
</evidence>
<dbReference type="KEGG" id="pbro:HOP40_20870"/>
<protein>
    <submittedName>
        <fullName evidence="1">Uncharacterized protein</fullName>
    </submittedName>
</protein>
<gene>
    <name evidence="1" type="ORF">HOP40_20870</name>
</gene>
<accession>A0A6M6JKQ8</accession>
<dbReference type="RefSeq" id="WP_172161115.1">
    <property type="nucleotide sequence ID" value="NZ_CP053564.1"/>
</dbReference>
<dbReference type="AlphaFoldDB" id="A0A6M6JKQ8"/>
<organism evidence="1 2">
    <name type="scientific">Pseudonocardia broussonetiae</name>
    <dbReference type="NCBI Taxonomy" id="2736640"/>
    <lineage>
        <taxon>Bacteria</taxon>
        <taxon>Bacillati</taxon>
        <taxon>Actinomycetota</taxon>
        <taxon>Actinomycetes</taxon>
        <taxon>Pseudonocardiales</taxon>
        <taxon>Pseudonocardiaceae</taxon>
        <taxon>Pseudonocardia</taxon>
    </lineage>
</organism>
<reference evidence="1 2" key="1">
    <citation type="submission" date="2020-05" db="EMBL/GenBank/DDBJ databases">
        <authorList>
            <person name="Mo P."/>
        </authorList>
    </citation>
    <scope>NUCLEOTIDE SEQUENCE [LARGE SCALE GENOMIC DNA]</scope>
    <source>
        <strain evidence="1 2">Gen01</strain>
    </source>
</reference>